<evidence type="ECO:0000313" key="1">
    <source>
        <dbReference type="EMBL" id="MBX68823.1"/>
    </source>
</evidence>
<name>A0A2P2QPB3_RHIMU</name>
<proteinExistence type="predicted"/>
<reference evidence="1" key="1">
    <citation type="submission" date="2018-02" db="EMBL/GenBank/DDBJ databases">
        <title>Rhizophora mucronata_Transcriptome.</title>
        <authorList>
            <person name="Meera S.P."/>
            <person name="Sreeshan A."/>
            <person name="Augustine A."/>
        </authorList>
    </citation>
    <scope>NUCLEOTIDE SEQUENCE</scope>
    <source>
        <tissue evidence="1">Leaf</tissue>
    </source>
</reference>
<organism evidence="1">
    <name type="scientific">Rhizophora mucronata</name>
    <name type="common">Asiatic mangrove</name>
    <dbReference type="NCBI Taxonomy" id="61149"/>
    <lineage>
        <taxon>Eukaryota</taxon>
        <taxon>Viridiplantae</taxon>
        <taxon>Streptophyta</taxon>
        <taxon>Embryophyta</taxon>
        <taxon>Tracheophyta</taxon>
        <taxon>Spermatophyta</taxon>
        <taxon>Magnoliopsida</taxon>
        <taxon>eudicotyledons</taxon>
        <taxon>Gunneridae</taxon>
        <taxon>Pentapetalae</taxon>
        <taxon>rosids</taxon>
        <taxon>fabids</taxon>
        <taxon>Malpighiales</taxon>
        <taxon>Rhizophoraceae</taxon>
        <taxon>Rhizophora</taxon>
    </lineage>
</organism>
<protein>
    <submittedName>
        <fullName evidence="1">Uncharacterized protein</fullName>
    </submittedName>
</protein>
<accession>A0A2P2QPB3</accession>
<sequence length="102" mass="11058">MGICFGKSQSVRPLSESEEGVKSSLVGQFPSTCSQRIKVRMTASHLKELMVRVDMSKGNSELGRLILRDSLEGRLGARIVSGEGLVIPQLPISTGLDTIKEE</sequence>
<dbReference type="AlphaFoldDB" id="A0A2P2QPB3"/>
<dbReference type="EMBL" id="GGEC01088339">
    <property type="protein sequence ID" value="MBX68823.1"/>
    <property type="molecule type" value="Transcribed_RNA"/>
</dbReference>